<dbReference type="EMBL" id="QGHA01000034">
    <property type="protein sequence ID" value="PWK63679.1"/>
    <property type="molecule type" value="Genomic_DNA"/>
</dbReference>
<dbReference type="AlphaFoldDB" id="A0A316GPX3"/>
<organism evidence="1 2">
    <name type="scientific">Mucilaginibacter oryzae</name>
    <dbReference type="NCBI Taxonomy" id="468058"/>
    <lineage>
        <taxon>Bacteria</taxon>
        <taxon>Pseudomonadati</taxon>
        <taxon>Bacteroidota</taxon>
        <taxon>Sphingobacteriia</taxon>
        <taxon>Sphingobacteriales</taxon>
        <taxon>Sphingobacteriaceae</taxon>
        <taxon>Mucilaginibacter</taxon>
    </lineage>
</organism>
<keyword evidence="2" id="KW-1185">Reference proteome</keyword>
<proteinExistence type="predicted"/>
<evidence type="ECO:0000313" key="2">
    <source>
        <dbReference type="Proteomes" id="UP000245678"/>
    </source>
</evidence>
<evidence type="ECO:0000313" key="1">
    <source>
        <dbReference type="EMBL" id="PWK63679.1"/>
    </source>
</evidence>
<protein>
    <submittedName>
        <fullName evidence="1">Uncharacterized protein</fullName>
    </submittedName>
</protein>
<reference evidence="1 2" key="1">
    <citation type="submission" date="2018-05" db="EMBL/GenBank/DDBJ databases">
        <title>Genomic Encyclopedia of Archaeal and Bacterial Type Strains, Phase II (KMG-II): from individual species to whole genera.</title>
        <authorList>
            <person name="Goeker M."/>
        </authorList>
    </citation>
    <scope>NUCLEOTIDE SEQUENCE [LARGE SCALE GENOMIC DNA]</scope>
    <source>
        <strain evidence="1 2">DSM 19975</strain>
    </source>
</reference>
<comment type="caution">
    <text evidence="1">The sequence shown here is derived from an EMBL/GenBank/DDBJ whole genome shotgun (WGS) entry which is preliminary data.</text>
</comment>
<gene>
    <name evidence="1" type="ORF">LX99_05113</name>
</gene>
<sequence length="44" mass="5262">MHIRISSIYHRLYDVSAMAIRNNLTQGNYSFLFKNIYLASFFNM</sequence>
<accession>A0A316GPX3</accession>
<dbReference type="Proteomes" id="UP000245678">
    <property type="component" value="Unassembled WGS sequence"/>
</dbReference>
<name>A0A316GPX3_9SPHI</name>